<dbReference type="InterPro" id="IPR043502">
    <property type="entry name" value="DNA/RNA_pol_sf"/>
</dbReference>
<keyword evidence="7" id="KW-0051">Antiviral defense</keyword>
<dbReference type="EMBL" id="DVML01000007">
    <property type="protein sequence ID" value="HIU22141.1"/>
    <property type="molecule type" value="Genomic_DNA"/>
</dbReference>
<reference evidence="11" key="2">
    <citation type="journal article" date="2021" name="PeerJ">
        <title>Extensive microbial diversity within the chicken gut microbiome revealed by metagenomics and culture.</title>
        <authorList>
            <person name="Gilroy R."/>
            <person name="Ravi A."/>
            <person name="Getino M."/>
            <person name="Pursley I."/>
            <person name="Horton D.L."/>
            <person name="Alikhan N.F."/>
            <person name="Baker D."/>
            <person name="Gharbi K."/>
            <person name="Hall N."/>
            <person name="Watson M."/>
            <person name="Adriaenssens E.M."/>
            <person name="Foster-Nyarko E."/>
            <person name="Jarju S."/>
            <person name="Secka A."/>
            <person name="Antonio M."/>
            <person name="Oren A."/>
            <person name="Chaudhuri R.R."/>
            <person name="La Ragione R."/>
            <person name="Hildebrand F."/>
            <person name="Pallen M.J."/>
        </authorList>
    </citation>
    <scope>NUCLEOTIDE SEQUENCE</scope>
    <source>
        <strain evidence="11">CHK197-8231</strain>
    </source>
</reference>
<accession>A0A9D1HT34</accession>
<dbReference type="PROSITE" id="PS50878">
    <property type="entry name" value="RT_POL"/>
    <property type="match status" value="1"/>
</dbReference>
<keyword evidence="6 11" id="KW-0695">RNA-directed DNA polymerase</keyword>
<comment type="caution">
    <text evidence="11">The sequence shown here is derived from an EMBL/GenBank/DDBJ whole genome shotgun (WGS) entry which is preliminary data.</text>
</comment>
<evidence type="ECO:0000256" key="7">
    <source>
        <dbReference type="ARBA" id="ARBA00023118"/>
    </source>
</evidence>
<comment type="similarity">
    <text evidence="8">Belongs to the bacterial reverse transcriptase family.</text>
</comment>
<evidence type="ECO:0000256" key="9">
    <source>
        <dbReference type="ARBA" id="ARBA00048173"/>
    </source>
</evidence>
<evidence type="ECO:0000256" key="8">
    <source>
        <dbReference type="ARBA" id="ARBA00034120"/>
    </source>
</evidence>
<keyword evidence="4" id="KW-0479">Metal-binding</keyword>
<reference evidence="11" key="1">
    <citation type="submission" date="2020-10" db="EMBL/GenBank/DDBJ databases">
        <authorList>
            <person name="Gilroy R."/>
        </authorList>
    </citation>
    <scope>NUCLEOTIDE SEQUENCE</scope>
    <source>
        <strain evidence="11">CHK197-8231</strain>
    </source>
</reference>
<dbReference type="GO" id="GO:0003964">
    <property type="term" value="F:RNA-directed DNA polymerase activity"/>
    <property type="evidence" value="ECO:0007669"/>
    <property type="project" value="UniProtKB-KW"/>
</dbReference>
<name>A0A9D1HT34_9BACT</name>
<protein>
    <recommendedName>
        <fullName evidence="1">RNA-directed DNA polymerase</fullName>
        <ecNumber evidence="1">2.7.7.49</ecNumber>
    </recommendedName>
</protein>
<evidence type="ECO:0000256" key="2">
    <source>
        <dbReference type="ARBA" id="ARBA00022679"/>
    </source>
</evidence>
<dbReference type="GO" id="GO:0051607">
    <property type="term" value="P:defense response to virus"/>
    <property type="evidence" value="ECO:0007669"/>
    <property type="project" value="UniProtKB-KW"/>
</dbReference>
<evidence type="ECO:0000256" key="5">
    <source>
        <dbReference type="ARBA" id="ARBA00022842"/>
    </source>
</evidence>
<dbReference type="InterPro" id="IPR051083">
    <property type="entry name" value="GrpII_Intron_Splice-Mob/Def"/>
</dbReference>
<dbReference type="EC" id="2.7.7.49" evidence="1"/>
<sequence>MWKYIGTKECNDFLLSLHLIDCLDQRKYIKTIYSISNNIEKNYKIYKIKKSNGGYRTIYEPNPLLKQIQKRILTSILNHKAISRYAKAYHKGTQLKDNAFPHVNKNMMLKLDIKNFFETITFLDIYNSCFSIEYFPKSVGMILTYLCTYDNHLTQGSPTSPYISNLVMQEFDEELGSWCDLMGISYTRYSDDMTFSGQFNPRKIISKVRKMLYRLGMELNDSKTHVVYKSSSQKVTGVVVNEKMQVSKRYRNKIRQEIYYIKKFGLNSHLKKCNIDINSITYVNILYGKILYVLQINETDKEFIKYKQFIKDLKGNIG</sequence>
<evidence type="ECO:0000256" key="4">
    <source>
        <dbReference type="ARBA" id="ARBA00022723"/>
    </source>
</evidence>
<evidence type="ECO:0000313" key="12">
    <source>
        <dbReference type="Proteomes" id="UP000824087"/>
    </source>
</evidence>
<evidence type="ECO:0000259" key="10">
    <source>
        <dbReference type="PROSITE" id="PS50878"/>
    </source>
</evidence>
<dbReference type="SUPFAM" id="SSF56672">
    <property type="entry name" value="DNA/RNA polymerases"/>
    <property type="match status" value="1"/>
</dbReference>
<evidence type="ECO:0000313" key="11">
    <source>
        <dbReference type="EMBL" id="HIU22141.1"/>
    </source>
</evidence>
<feature type="domain" description="Reverse transcriptase" evidence="10">
    <location>
        <begin position="29"/>
        <end position="240"/>
    </location>
</feature>
<dbReference type="Proteomes" id="UP000824087">
    <property type="component" value="Unassembled WGS sequence"/>
</dbReference>
<dbReference type="AlphaFoldDB" id="A0A9D1HT34"/>
<evidence type="ECO:0000256" key="6">
    <source>
        <dbReference type="ARBA" id="ARBA00022918"/>
    </source>
</evidence>
<keyword evidence="3" id="KW-0548">Nucleotidyltransferase</keyword>
<evidence type="ECO:0000256" key="3">
    <source>
        <dbReference type="ARBA" id="ARBA00022695"/>
    </source>
</evidence>
<organism evidence="11 12">
    <name type="scientific">Candidatus Fimihabitans intestinipullorum</name>
    <dbReference type="NCBI Taxonomy" id="2840820"/>
    <lineage>
        <taxon>Bacteria</taxon>
        <taxon>Bacillati</taxon>
        <taxon>Mycoplasmatota</taxon>
        <taxon>Mycoplasmatota incertae sedis</taxon>
        <taxon>Candidatus Fimihabitans</taxon>
    </lineage>
</organism>
<dbReference type="GO" id="GO:0046872">
    <property type="term" value="F:metal ion binding"/>
    <property type="evidence" value="ECO:0007669"/>
    <property type="project" value="UniProtKB-KW"/>
</dbReference>
<dbReference type="GO" id="GO:0003723">
    <property type="term" value="F:RNA binding"/>
    <property type="evidence" value="ECO:0007669"/>
    <property type="project" value="InterPro"/>
</dbReference>
<dbReference type="Pfam" id="PF00078">
    <property type="entry name" value="RVT_1"/>
    <property type="match status" value="1"/>
</dbReference>
<gene>
    <name evidence="11" type="ORF">IAD49_01025</name>
</gene>
<dbReference type="PANTHER" id="PTHR34047:SF7">
    <property type="entry name" value="RNA-DIRECTED DNA POLYMERASE"/>
    <property type="match status" value="1"/>
</dbReference>
<dbReference type="PANTHER" id="PTHR34047">
    <property type="entry name" value="NUCLEAR INTRON MATURASE 1, MITOCHONDRIAL-RELATED"/>
    <property type="match status" value="1"/>
</dbReference>
<evidence type="ECO:0000256" key="1">
    <source>
        <dbReference type="ARBA" id="ARBA00012493"/>
    </source>
</evidence>
<dbReference type="CDD" id="cd03487">
    <property type="entry name" value="RT_Bac_retron_II"/>
    <property type="match status" value="1"/>
</dbReference>
<dbReference type="PRINTS" id="PR00866">
    <property type="entry name" value="RNADNAPOLMS"/>
</dbReference>
<dbReference type="InterPro" id="IPR000477">
    <property type="entry name" value="RT_dom"/>
</dbReference>
<proteinExistence type="inferred from homology"/>
<keyword evidence="2" id="KW-0808">Transferase</keyword>
<dbReference type="InterPro" id="IPR000123">
    <property type="entry name" value="Reverse_transcriptase_msDNA"/>
</dbReference>
<comment type="catalytic activity">
    <reaction evidence="9">
        <text>DNA(n) + a 2'-deoxyribonucleoside 5'-triphosphate = DNA(n+1) + diphosphate</text>
        <dbReference type="Rhea" id="RHEA:22508"/>
        <dbReference type="Rhea" id="RHEA-COMP:17339"/>
        <dbReference type="Rhea" id="RHEA-COMP:17340"/>
        <dbReference type="ChEBI" id="CHEBI:33019"/>
        <dbReference type="ChEBI" id="CHEBI:61560"/>
        <dbReference type="ChEBI" id="CHEBI:173112"/>
        <dbReference type="EC" id="2.7.7.49"/>
    </reaction>
</comment>
<keyword evidence="5" id="KW-0460">Magnesium</keyword>